<evidence type="ECO:0000256" key="1">
    <source>
        <dbReference type="SAM" id="MobiDB-lite"/>
    </source>
</evidence>
<accession>A0A2L1VEP3</accession>
<feature type="compositionally biased region" description="Pro residues" evidence="1">
    <location>
        <begin position="502"/>
        <end position="514"/>
    </location>
</feature>
<dbReference type="RefSeq" id="WP_104918698.1">
    <property type="nucleotide sequence ID" value="NZ_CP014019.1"/>
</dbReference>
<protein>
    <submittedName>
        <fullName evidence="2">Terminase</fullName>
    </submittedName>
</protein>
<dbReference type="EMBL" id="CP014019">
    <property type="protein sequence ID" value="AVF43577.1"/>
    <property type="molecule type" value="Genomic_DNA"/>
</dbReference>
<reference evidence="3" key="1">
    <citation type="submission" date="2017-12" db="EMBL/GenBank/DDBJ databases">
        <title>FDA dAtabase for Regulatory Grade micrObial Sequences (FDA-ARGOS): Supporting development and validation of Infectious Disease Dx tests.</title>
        <authorList>
            <person name="Hoffmann M."/>
            <person name="Allard M."/>
            <person name="Evans P."/>
            <person name="Brown E."/>
            <person name="Tallon L."/>
            <person name="Sadzewicz L."/>
            <person name="Sengamalay N."/>
            <person name="Ott S."/>
            <person name="Godinez A."/>
            <person name="Nagaraj S."/>
            <person name="Vavikolanu K."/>
            <person name="Aluvathingal J."/>
            <person name="Nadendla S."/>
            <person name="Sichtig H."/>
        </authorList>
    </citation>
    <scope>NUCLEOTIDE SEQUENCE [LARGE SCALE GENOMIC DNA]</scope>
    <source>
        <strain evidence="3">FDAARGOS_129</strain>
    </source>
</reference>
<dbReference type="Gene3D" id="3.40.50.300">
    <property type="entry name" value="P-loop containing nucleotide triphosphate hydrolases"/>
    <property type="match status" value="1"/>
</dbReference>
<proteinExistence type="predicted"/>
<evidence type="ECO:0000313" key="3">
    <source>
        <dbReference type="Proteomes" id="UP000237921"/>
    </source>
</evidence>
<sequence length="514" mass="58950">MDADELEKNLSDPWWRLTSGFLYQILIKGDEDSDGLKAPFIPNEHQVDFLNNLWYRNIILKARQLGFTTAIAIYFLDCCLFGEGNIRAGIIAQDKDTASALFRDKVKFAYDNLPPEIKARFPLARDSASELLFSHNNSAIKVATSLRGLTLQYLHVSEYGKICAQYPKKAKEVKTGSIPAVSPEGIVIIESTAEGDEGDFHDMSIQAENKSNSGKELTKKDYKFHFYPWYGAKEYRVKLPYIHISDKEHEYFDRIEQECNVTIDAEQRAWYIATRDNDFSGSSELMWQEYPSTSGEAFKKSKEGCWYTEQFIRVRREQRICSLPIRTDVPVNTFWDIGNSDGTAIWFHQRVGMQDLFIDFEEGWGEPYEYFVNIMQSKGYLWGKHYLPHDGAHARQGQSQNLSPQQMLKNLGLNQVLIVPRVSELLHGINKARNALMNDVWFDVDRCKNGLHHLENYTRKFNNHAQKYTSEPVKSDGHSEAADAFRQFAQIREQVGQVADAAPPPPPPQSSWMG</sequence>
<gene>
    <name evidence="2" type="ORF">AL533_03810</name>
</gene>
<feature type="region of interest" description="Disordered" evidence="1">
    <location>
        <begin position="493"/>
        <end position="514"/>
    </location>
</feature>
<dbReference type="InterPro" id="IPR027417">
    <property type="entry name" value="P-loop_NTPase"/>
</dbReference>
<dbReference type="Gene3D" id="3.30.420.280">
    <property type="match status" value="1"/>
</dbReference>
<organism evidence="2 3">
    <name type="scientific">Acinetobacter nosocomialis</name>
    <dbReference type="NCBI Taxonomy" id="106654"/>
    <lineage>
        <taxon>Bacteria</taxon>
        <taxon>Pseudomonadati</taxon>
        <taxon>Pseudomonadota</taxon>
        <taxon>Gammaproteobacteria</taxon>
        <taxon>Moraxellales</taxon>
        <taxon>Moraxellaceae</taxon>
        <taxon>Acinetobacter</taxon>
        <taxon>Acinetobacter calcoaceticus/baumannii complex</taxon>
    </lineage>
</organism>
<dbReference type="AlphaFoldDB" id="A0A2L1VEP3"/>
<dbReference type="Proteomes" id="UP000237921">
    <property type="component" value="Chromosome"/>
</dbReference>
<evidence type="ECO:0000313" key="2">
    <source>
        <dbReference type="EMBL" id="AVF43577.1"/>
    </source>
</evidence>
<name>A0A2L1VEP3_ACINO</name>